<dbReference type="CDD" id="cd02440">
    <property type="entry name" value="AdoMet_MTases"/>
    <property type="match status" value="1"/>
</dbReference>
<dbReference type="AlphaFoldDB" id="A0A7I8DH76"/>
<dbReference type="PANTHER" id="PTHR45036:SF1">
    <property type="entry name" value="METHYLTRANSFERASE LIKE 7A"/>
    <property type="match status" value="1"/>
</dbReference>
<dbReference type="Proteomes" id="UP000593802">
    <property type="component" value="Chromosome"/>
</dbReference>
<dbReference type="RefSeq" id="WP_200758980.1">
    <property type="nucleotide sequence ID" value="NZ_AP023366.1"/>
</dbReference>
<feature type="domain" description="Methyltransferase type 11" evidence="1">
    <location>
        <begin position="37"/>
        <end position="131"/>
    </location>
</feature>
<reference evidence="2 3" key="1">
    <citation type="submission" date="2020-08" db="EMBL/GenBank/DDBJ databases">
        <title>Complete Genome Sequence of Effusibacillus dendaii Strain skT53, Isolated from Farmland soil.</title>
        <authorList>
            <person name="Konishi T."/>
            <person name="Kawasaki H."/>
        </authorList>
    </citation>
    <scope>NUCLEOTIDE SEQUENCE [LARGE SCALE GENOMIC DNA]</scope>
    <source>
        <strain evidence="3">skT53</strain>
    </source>
</reference>
<dbReference type="SUPFAM" id="SSF53335">
    <property type="entry name" value="S-adenosyl-L-methionine-dependent methyltransferases"/>
    <property type="match status" value="1"/>
</dbReference>
<keyword evidence="2" id="KW-0489">Methyltransferase</keyword>
<gene>
    <name evidence="2" type="ORF">skT53_33440</name>
</gene>
<dbReference type="InterPro" id="IPR029063">
    <property type="entry name" value="SAM-dependent_MTases_sf"/>
</dbReference>
<evidence type="ECO:0000313" key="2">
    <source>
        <dbReference type="EMBL" id="BCJ88359.1"/>
    </source>
</evidence>
<dbReference type="Gene3D" id="3.40.50.150">
    <property type="entry name" value="Vaccinia Virus protein VP39"/>
    <property type="match status" value="1"/>
</dbReference>
<accession>A0A7I8DH76</accession>
<sequence length="197" mass="22577">MSKWFPKLYDTLMNPLEERAFRAIRKNLIEKARGHVLEIGSGTGFNFPFYQQAEQVVAIEPEPLMRQQSIQRAAEAHVPIEVLAAGAEKLPFRDDSFDTVVGTLVLCTIPDPLLTLKEIRRVCKPQGQVLFFEHVRLDHAVLGRLQDWLTPVWKRLCDNCHLNRQTLELIRQSGLKVVSVEKHLKDIFLVIEAVNSK</sequence>
<dbReference type="GO" id="GO:0008757">
    <property type="term" value="F:S-adenosylmethionine-dependent methyltransferase activity"/>
    <property type="evidence" value="ECO:0007669"/>
    <property type="project" value="InterPro"/>
</dbReference>
<dbReference type="Pfam" id="PF08241">
    <property type="entry name" value="Methyltransf_11"/>
    <property type="match status" value="1"/>
</dbReference>
<evidence type="ECO:0000259" key="1">
    <source>
        <dbReference type="Pfam" id="PF08241"/>
    </source>
</evidence>
<dbReference type="GO" id="GO:0032259">
    <property type="term" value="P:methylation"/>
    <property type="evidence" value="ECO:0007669"/>
    <property type="project" value="UniProtKB-KW"/>
</dbReference>
<organism evidence="2 3">
    <name type="scientific">Effusibacillus dendaii</name>
    <dbReference type="NCBI Taxonomy" id="2743772"/>
    <lineage>
        <taxon>Bacteria</taxon>
        <taxon>Bacillati</taxon>
        <taxon>Bacillota</taxon>
        <taxon>Bacilli</taxon>
        <taxon>Bacillales</taxon>
        <taxon>Alicyclobacillaceae</taxon>
        <taxon>Effusibacillus</taxon>
    </lineage>
</organism>
<dbReference type="InterPro" id="IPR052356">
    <property type="entry name" value="Thiol_S-MT"/>
</dbReference>
<keyword evidence="2" id="KW-0808">Transferase</keyword>
<dbReference type="PANTHER" id="PTHR45036">
    <property type="entry name" value="METHYLTRANSFERASE LIKE 7B"/>
    <property type="match status" value="1"/>
</dbReference>
<evidence type="ECO:0000313" key="3">
    <source>
        <dbReference type="Proteomes" id="UP000593802"/>
    </source>
</evidence>
<name>A0A7I8DH76_9BACL</name>
<protein>
    <submittedName>
        <fullName evidence="2">SAM-dependent methyltransferase</fullName>
    </submittedName>
</protein>
<proteinExistence type="predicted"/>
<dbReference type="InterPro" id="IPR013216">
    <property type="entry name" value="Methyltransf_11"/>
</dbReference>
<dbReference type="EMBL" id="AP023366">
    <property type="protein sequence ID" value="BCJ88359.1"/>
    <property type="molecule type" value="Genomic_DNA"/>
</dbReference>
<keyword evidence="3" id="KW-1185">Reference proteome</keyword>
<dbReference type="KEGG" id="eff:skT53_33440"/>